<dbReference type="Proteomes" id="UP001153331">
    <property type="component" value="Unassembled WGS sequence"/>
</dbReference>
<keyword evidence="2" id="KW-1185">Reference proteome</keyword>
<organism evidence="1 2">
    <name type="scientific">Boeremia exigua</name>
    <dbReference type="NCBI Taxonomy" id="749465"/>
    <lineage>
        <taxon>Eukaryota</taxon>
        <taxon>Fungi</taxon>
        <taxon>Dikarya</taxon>
        <taxon>Ascomycota</taxon>
        <taxon>Pezizomycotina</taxon>
        <taxon>Dothideomycetes</taxon>
        <taxon>Pleosporomycetidae</taxon>
        <taxon>Pleosporales</taxon>
        <taxon>Pleosporineae</taxon>
        <taxon>Didymellaceae</taxon>
        <taxon>Boeremia</taxon>
    </lineage>
</organism>
<sequence>MGDDKMYSSYLQPRLYQSRQDLYFMTRRGRRAVRTVLAAAAAILIILLRYDRLLGPSKAAAQQNLFSRGLDKCRTRDSFRSSLREPLHPRRNPRWNPFTGQNETIVLQNATLFDGESISTETVDIVFEKGLIVAVSQHRNLAAYSEARVYNLGGRFVTPGLVDIHSHHLEMPFAHVSANQDVNEKPHLGPITPFVRAIDGFKPYDPAIRIIASGGVTTSLNLPGSGNIIGGQAYLVKNLPNPGASAEPVVEDLLFDHGLRSEQRQRYLKMACGENPKYRYEHTRLGNAWLLRQHLEKAQKLRSEQDTWCDKAQSSRIYDGIFTNKAEDFIERHGLLPESLELEATVALLRGQFNVNIHCYEPQDLERMLDVLHEFGVHPNAFHHALEAWQVPDFLKQQEGNVTIATFAENALFKHEAYGANLRGPKILDNHGIRVVLKSDHTGEGNFAKHLLDQASVSHSYGLSELRALQSVTSAAAQSIQQDHRIGFVRSNFDADLVVWDSHPLAVGATPLQVFIDGREVLEGKRLPQYTSLPVEDPDTTVPSVRTVASQDYKHRICNELSSRGRDVVIAGITDVLLDHEPFNKSAMSSDWNLVLNNGKVQCFGRSSTCHSSHMSAITVLNLTNGYITPGLLAFGNNIGLLDISSEPLTGDGVPLSPITSDSMNIPSSKYGVHFGSRSFDRARLGGVTRAITAPLHSGGLLQGVSVGLRITENATVLDGGIWKDEVALHVHLGQDAKGRDSPTISGSVQRLHQIFTQSIHAEGSLYARAKEGSLPVVVHTVHPNDIEQVILLKRLVPTVNFVIYGGHGAHRVASALAQAKIPVILTGNRGAPDTWEKRHTLPGPPLSPAAAQVLISADVLIALAVKGDSKTHGLAREARFAGKWAGLNDREAIKLVSTNFNKILSLDDEDAHGNEILSNVVLWDGNPLRGEGSVVISITDKGKVGDCLPDVEGSVL</sequence>
<accession>A0ACC2HX52</accession>
<proteinExistence type="predicted"/>
<dbReference type="EMBL" id="JAPHNI010000962">
    <property type="protein sequence ID" value="KAJ8107283.1"/>
    <property type="molecule type" value="Genomic_DNA"/>
</dbReference>
<evidence type="ECO:0000313" key="2">
    <source>
        <dbReference type="Proteomes" id="UP001153331"/>
    </source>
</evidence>
<comment type="caution">
    <text evidence="1">The sequence shown here is derived from an EMBL/GenBank/DDBJ whole genome shotgun (WGS) entry which is preliminary data.</text>
</comment>
<protein>
    <submittedName>
        <fullName evidence="1">Uncharacterized protein</fullName>
    </submittedName>
</protein>
<name>A0ACC2HX52_9PLEO</name>
<reference evidence="1" key="1">
    <citation type="submission" date="2022-11" db="EMBL/GenBank/DDBJ databases">
        <title>Genome Sequence of Boeremia exigua.</title>
        <authorList>
            <person name="Buettner E."/>
        </authorList>
    </citation>
    <scope>NUCLEOTIDE SEQUENCE</scope>
    <source>
        <strain evidence="1">CU02</strain>
    </source>
</reference>
<evidence type="ECO:0000313" key="1">
    <source>
        <dbReference type="EMBL" id="KAJ8107283.1"/>
    </source>
</evidence>
<gene>
    <name evidence="1" type="ORF">OPT61_g8972</name>
</gene>